<feature type="region of interest" description="Disordered" evidence="1">
    <location>
        <begin position="73"/>
        <end position="104"/>
    </location>
</feature>
<feature type="compositionally biased region" description="Polar residues" evidence="1">
    <location>
        <begin position="1"/>
        <end position="21"/>
    </location>
</feature>
<proteinExistence type="predicted"/>
<sequence>MTETQGSGSISSVETDTSTLNEAAWPGSLDVKKNAPISDLQRASESLRATIQALGPEKMAKIRSLTAVHQKNIGDSSSVARIPESDSASPLPTSNTTPADAPERPTDEVALTICHLESALGPEDMSELRAAMLLVRRQSVHLDVVISSDMTEEQLQQSVDTVRHRQDEVLELLFQEIMGLVATKLGIELDSDLQALVTVKAKVEETAKQVNRDESNMLKVPEVDLSGRRASTSMESKKKKRETLPRPKKQVDGYSRIFYGLRGPDKIIRVGDTKDTKGKGKGKATVSTSSDEKLHGKQRQRRGCLGFCALM</sequence>
<evidence type="ECO:0000313" key="3">
    <source>
        <dbReference type="Proteomes" id="UP000267821"/>
    </source>
</evidence>
<dbReference type="Proteomes" id="UP000267821">
    <property type="component" value="Unassembled WGS sequence"/>
</dbReference>
<dbReference type="InParanoid" id="A0A3N4LG53"/>
<gene>
    <name evidence="2" type="ORF">L211DRAFT_851096</name>
</gene>
<dbReference type="AlphaFoldDB" id="A0A3N4LG53"/>
<feature type="compositionally biased region" description="Basic and acidic residues" evidence="1">
    <location>
        <begin position="269"/>
        <end position="278"/>
    </location>
</feature>
<evidence type="ECO:0000256" key="1">
    <source>
        <dbReference type="SAM" id="MobiDB-lite"/>
    </source>
</evidence>
<dbReference type="EMBL" id="ML121556">
    <property type="protein sequence ID" value="RPB21870.1"/>
    <property type="molecule type" value="Genomic_DNA"/>
</dbReference>
<keyword evidence="3" id="KW-1185">Reference proteome</keyword>
<organism evidence="2 3">
    <name type="scientific">Terfezia boudieri ATCC MYA-4762</name>
    <dbReference type="NCBI Taxonomy" id="1051890"/>
    <lineage>
        <taxon>Eukaryota</taxon>
        <taxon>Fungi</taxon>
        <taxon>Dikarya</taxon>
        <taxon>Ascomycota</taxon>
        <taxon>Pezizomycotina</taxon>
        <taxon>Pezizomycetes</taxon>
        <taxon>Pezizales</taxon>
        <taxon>Pezizaceae</taxon>
        <taxon>Terfezia</taxon>
    </lineage>
</organism>
<protein>
    <submittedName>
        <fullName evidence="2">Uncharacterized protein</fullName>
    </submittedName>
</protein>
<reference evidence="2 3" key="1">
    <citation type="journal article" date="2018" name="Nat. Ecol. Evol.">
        <title>Pezizomycetes genomes reveal the molecular basis of ectomycorrhizal truffle lifestyle.</title>
        <authorList>
            <person name="Murat C."/>
            <person name="Payen T."/>
            <person name="Noel B."/>
            <person name="Kuo A."/>
            <person name="Morin E."/>
            <person name="Chen J."/>
            <person name="Kohler A."/>
            <person name="Krizsan K."/>
            <person name="Balestrini R."/>
            <person name="Da Silva C."/>
            <person name="Montanini B."/>
            <person name="Hainaut M."/>
            <person name="Levati E."/>
            <person name="Barry K.W."/>
            <person name="Belfiori B."/>
            <person name="Cichocki N."/>
            <person name="Clum A."/>
            <person name="Dockter R.B."/>
            <person name="Fauchery L."/>
            <person name="Guy J."/>
            <person name="Iotti M."/>
            <person name="Le Tacon F."/>
            <person name="Lindquist E.A."/>
            <person name="Lipzen A."/>
            <person name="Malagnac F."/>
            <person name="Mello A."/>
            <person name="Molinier V."/>
            <person name="Miyauchi S."/>
            <person name="Poulain J."/>
            <person name="Riccioni C."/>
            <person name="Rubini A."/>
            <person name="Sitrit Y."/>
            <person name="Splivallo R."/>
            <person name="Traeger S."/>
            <person name="Wang M."/>
            <person name="Zifcakova L."/>
            <person name="Wipf D."/>
            <person name="Zambonelli A."/>
            <person name="Paolocci F."/>
            <person name="Nowrousian M."/>
            <person name="Ottonello S."/>
            <person name="Baldrian P."/>
            <person name="Spatafora J.W."/>
            <person name="Henrissat B."/>
            <person name="Nagy L.G."/>
            <person name="Aury J.M."/>
            <person name="Wincker P."/>
            <person name="Grigoriev I.V."/>
            <person name="Bonfante P."/>
            <person name="Martin F.M."/>
        </authorList>
    </citation>
    <scope>NUCLEOTIDE SEQUENCE [LARGE SCALE GENOMIC DNA]</scope>
    <source>
        <strain evidence="2 3">ATCC MYA-4762</strain>
    </source>
</reference>
<feature type="region of interest" description="Disordered" evidence="1">
    <location>
        <begin position="269"/>
        <end position="297"/>
    </location>
</feature>
<evidence type="ECO:0000313" key="2">
    <source>
        <dbReference type="EMBL" id="RPB21870.1"/>
    </source>
</evidence>
<accession>A0A3N4LG53</accession>
<dbReference type="OrthoDB" id="5361796at2759"/>
<feature type="region of interest" description="Disordered" evidence="1">
    <location>
        <begin position="1"/>
        <end position="36"/>
    </location>
</feature>
<name>A0A3N4LG53_9PEZI</name>
<feature type="compositionally biased region" description="Polar residues" evidence="1">
    <location>
        <begin position="86"/>
        <end position="98"/>
    </location>
</feature>
<feature type="region of interest" description="Disordered" evidence="1">
    <location>
        <begin position="226"/>
        <end position="247"/>
    </location>
</feature>